<reference evidence="3" key="1">
    <citation type="journal article" date="2019" name="Int. J. Syst. Evol. Microbiol.">
        <title>The Global Catalogue of Microorganisms (GCM) 10K type strain sequencing project: providing services to taxonomists for standard genome sequencing and annotation.</title>
        <authorList>
            <consortium name="The Broad Institute Genomics Platform"/>
            <consortium name="The Broad Institute Genome Sequencing Center for Infectious Disease"/>
            <person name="Wu L."/>
            <person name="Ma J."/>
        </authorList>
    </citation>
    <scope>NUCLEOTIDE SEQUENCE [LARGE SCALE GENOMIC DNA]</scope>
    <source>
        <strain evidence="3">JCM 9371</strain>
    </source>
</reference>
<protein>
    <recommendedName>
        <fullName evidence="4">Multidrug efflux MFS transporter</fullName>
    </recommendedName>
</protein>
<dbReference type="EMBL" id="JBHTGP010000038">
    <property type="protein sequence ID" value="MFD0692304.1"/>
    <property type="molecule type" value="Genomic_DNA"/>
</dbReference>
<feature type="transmembrane region" description="Helical" evidence="1">
    <location>
        <begin position="54"/>
        <end position="73"/>
    </location>
</feature>
<organism evidence="2 3">
    <name type="scientific">Actinomadura fibrosa</name>
    <dbReference type="NCBI Taxonomy" id="111802"/>
    <lineage>
        <taxon>Bacteria</taxon>
        <taxon>Bacillati</taxon>
        <taxon>Actinomycetota</taxon>
        <taxon>Actinomycetes</taxon>
        <taxon>Streptosporangiales</taxon>
        <taxon>Thermomonosporaceae</taxon>
        <taxon>Actinomadura</taxon>
    </lineage>
</organism>
<keyword evidence="1" id="KW-0472">Membrane</keyword>
<feature type="transmembrane region" description="Helical" evidence="1">
    <location>
        <begin position="93"/>
        <end position="111"/>
    </location>
</feature>
<evidence type="ECO:0000313" key="3">
    <source>
        <dbReference type="Proteomes" id="UP001597063"/>
    </source>
</evidence>
<feature type="transmembrane region" description="Helical" evidence="1">
    <location>
        <begin position="24"/>
        <end position="42"/>
    </location>
</feature>
<keyword evidence="3" id="KW-1185">Reference proteome</keyword>
<evidence type="ECO:0000313" key="2">
    <source>
        <dbReference type="EMBL" id="MFD0692304.1"/>
    </source>
</evidence>
<dbReference type="RefSeq" id="WP_242618965.1">
    <property type="nucleotide sequence ID" value="NZ_CAACUY010000010.1"/>
</dbReference>
<dbReference type="SUPFAM" id="SSF103473">
    <property type="entry name" value="MFS general substrate transporter"/>
    <property type="match status" value="1"/>
</dbReference>
<proteinExistence type="predicted"/>
<dbReference type="Proteomes" id="UP001597063">
    <property type="component" value="Unassembled WGS sequence"/>
</dbReference>
<keyword evidence="1" id="KW-0812">Transmembrane</keyword>
<keyword evidence="1" id="KW-1133">Transmembrane helix</keyword>
<evidence type="ECO:0008006" key="4">
    <source>
        <dbReference type="Google" id="ProtNLM"/>
    </source>
</evidence>
<dbReference type="InterPro" id="IPR036259">
    <property type="entry name" value="MFS_trans_sf"/>
</dbReference>
<name>A0ABW2Y140_9ACTN</name>
<accession>A0ABW2Y140</accession>
<evidence type="ECO:0000256" key="1">
    <source>
        <dbReference type="SAM" id="Phobius"/>
    </source>
</evidence>
<gene>
    <name evidence="2" type="ORF">ACFQZM_48005</name>
</gene>
<sequence length="127" mass="12640">MAGIAPFALAGTHGGTVLLLGGQYLQGLGFGATTFPLMILALSGLSHDEAPRGSAAFTVVQRVGAPFGVAVILQSLLADAAGPEDGLAAFSTTFWWTFGLSALPLMLALLVPKADTAKSAASPAAAA</sequence>
<comment type="caution">
    <text evidence="2">The sequence shown here is derived from an EMBL/GenBank/DDBJ whole genome shotgun (WGS) entry which is preliminary data.</text>
</comment>